<protein>
    <recommendedName>
        <fullName evidence="2">DUF2272 domain-containing protein</fullName>
    </recommendedName>
</protein>
<dbReference type="AlphaFoldDB" id="A0A2W7QNH9"/>
<sequence length="342" mass="36746">MPGAVPCGANMFARPQRRRSPQRYAQRFPQPIPQCSPQAPAPLRAACAAALLALLSACTTVIEPARPQARALPDTERPVTSPGATPRERIVEIATQEWARWGGQVVRLGRDDTSCVTYSPVPAPELPPELPLASPTDAAAPAVATTDTESKTNGNPPPAASCLSFPDGTGMEATPLGCTLARRYWGIVGETPSCRQVTQGAWAWSAVFVSWVLRKAGLDERQFLTGQSHSMYVVDARDGILPRPAFRIEPVPAMPRPGDIICAGRGRDRYLEDIAEIGFGTTPMHCDIVVAVDPAARVVRAIGGNVQQSVSMEEIELGDSGRLDGVTNSHMPWLLVMRNDLQ</sequence>
<proteinExistence type="predicted"/>
<feature type="domain" description="DUF2272" evidence="2">
    <location>
        <begin position="198"/>
        <end position="337"/>
    </location>
</feature>
<reference evidence="3" key="1">
    <citation type="submission" date="2018-06" db="EMBL/GenBank/DDBJ databases">
        <title>Genomic Encyclopedia of Type Strains, Phase IV (KMG-V): Genome sequencing to study the core and pangenomes of soil and plant-associated prokaryotes.</title>
        <authorList>
            <person name="Whitman W."/>
        </authorList>
    </citation>
    <scope>NUCLEOTIDE SEQUENCE [LARGE SCALE GENOMIC DNA]</scope>
    <source>
        <strain evidence="3">MLR2-44</strain>
    </source>
</reference>
<name>A0A2W7QNH9_9BURK</name>
<organism evidence="3 4">
    <name type="scientific">Cupriavidus phytorum</name>
    <dbReference type="NCBI Taxonomy" id="3024399"/>
    <lineage>
        <taxon>Bacteria</taxon>
        <taxon>Pseudomonadati</taxon>
        <taxon>Pseudomonadota</taxon>
        <taxon>Betaproteobacteria</taxon>
        <taxon>Burkholderiales</taxon>
        <taxon>Burkholderiaceae</taxon>
        <taxon>Cupriavidus</taxon>
    </lineage>
</organism>
<dbReference type="EMBL" id="QKZN01000008">
    <property type="protein sequence ID" value="PZX25495.1"/>
    <property type="molecule type" value="Genomic_DNA"/>
</dbReference>
<accession>A0A2W7QNH9</accession>
<evidence type="ECO:0000259" key="2">
    <source>
        <dbReference type="Pfam" id="PF10030"/>
    </source>
</evidence>
<feature type="region of interest" description="Disordered" evidence="1">
    <location>
        <begin position="126"/>
        <end position="158"/>
    </location>
</feature>
<feature type="compositionally biased region" description="Low complexity" evidence="1">
    <location>
        <begin position="131"/>
        <end position="147"/>
    </location>
</feature>
<feature type="region of interest" description="Disordered" evidence="1">
    <location>
        <begin position="1"/>
        <end position="20"/>
    </location>
</feature>
<feature type="region of interest" description="Disordered" evidence="1">
    <location>
        <begin position="69"/>
        <end position="89"/>
    </location>
</feature>
<dbReference type="Pfam" id="PF10030">
    <property type="entry name" value="DUF2272"/>
    <property type="match status" value="1"/>
</dbReference>
<dbReference type="Proteomes" id="UP000249638">
    <property type="component" value="Unassembled WGS sequence"/>
</dbReference>
<evidence type="ECO:0000313" key="4">
    <source>
        <dbReference type="Proteomes" id="UP000249638"/>
    </source>
</evidence>
<keyword evidence="4" id="KW-1185">Reference proteome</keyword>
<evidence type="ECO:0000256" key="1">
    <source>
        <dbReference type="SAM" id="MobiDB-lite"/>
    </source>
</evidence>
<evidence type="ECO:0000313" key="3">
    <source>
        <dbReference type="EMBL" id="PZX25495.1"/>
    </source>
</evidence>
<dbReference type="InterPro" id="IPR019262">
    <property type="entry name" value="DUF2272"/>
</dbReference>
<comment type="caution">
    <text evidence="3">The sequence shown here is derived from an EMBL/GenBank/DDBJ whole genome shotgun (WGS) entry which is preliminary data.</text>
</comment>
<gene>
    <name evidence="3" type="ORF">C7416_108237</name>
</gene>